<dbReference type="CDD" id="cd24155">
    <property type="entry name" value="NUDIX_ADPRase"/>
    <property type="match status" value="1"/>
</dbReference>
<evidence type="ECO:0000256" key="1">
    <source>
        <dbReference type="ARBA" id="ARBA00001946"/>
    </source>
</evidence>
<proteinExistence type="inferred from homology"/>
<dbReference type="InterPro" id="IPR015797">
    <property type="entry name" value="NUDIX_hydrolase-like_dom_sf"/>
</dbReference>
<dbReference type="EMBL" id="BAAAFA010000001">
    <property type="protein sequence ID" value="GAA0810450.1"/>
    <property type="molecule type" value="Genomic_DNA"/>
</dbReference>
<comment type="cofactor">
    <cofactor evidence="1">
        <name>Mg(2+)</name>
        <dbReference type="ChEBI" id="CHEBI:18420"/>
    </cofactor>
</comment>
<comment type="caution">
    <text evidence="14">The sequence shown here is derived from an EMBL/GenBank/DDBJ whole genome shotgun (WGS) entry which is preliminary data.</text>
</comment>
<organism evidence="14 15">
    <name type="scientific">Colwellia asteriadis</name>
    <dbReference type="NCBI Taxonomy" id="517723"/>
    <lineage>
        <taxon>Bacteria</taxon>
        <taxon>Pseudomonadati</taxon>
        <taxon>Pseudomonadota</taxon>
        <taxon>Gammaproteobacteria</taxon>
        <taxon>Alteromonadales</taxon>
        <taxon>Colwelliaceae</taxon>
        <taxon>Colwellia</taxon>
    </lineage>
</organism>
<evidence type="ECO:0000256" key="12">
    <source>
        <dbReference type="ARBA" id="ARBA00049546"/>
    </source>
</evidence>
<keyword evidence="6" id="KW-0378">Hydrolase</keyword>
<evidence type="ECO:0000256" key="4">
    <source>
        <dbReference type="ARBA" id="ARBA00013297"/>
    </source>
</evidence>
<dbReference type="RefSeq" id="WP_343813740.1">
    <property type="nucleotide sequence ID" value="NZ_BAAAFA010000001.1"/>
</dbReference>
<dbReference type="Pfam" id="PF00293">
    <property type="entry name" value="NUDIX"/>
    <property type="match status" value="1"/>
</dbReference>
<accession>A0ABN1L2A5</accession>
<evidence type="ECO:0000256" key="5">
    <source>
        <dbReference type="ARBA" id="ARBA00022723"/>
    </source>
</evidence>
<keyword evidence="5" id="KW-0479">Metal-binding</keyword>
<dbReference type="InterPro" id="IPR004385">
    <property type="entry name" value="NDP_pyrophosphatase"/>
</dbReference>
<dbReference type="NCBIfam" id="TIGR00052">
    <property type="entry name" value="nudix-type nucleoside diphosphatase, YffH/AdpP family"/>
    <property type="match status" value="1"/>
</dbReference>
<dbReference type="SUPFAM" id="SSF55811">
    <property type="entry name" value="Nudix"/>
    <property type="match status" value="1"/>
</dbReference>
<dbReference type="InterPro" id="IPR020084">
    <property type="entry name" value="NUDIX_hydrolase_CS"/>
</dbReference>
<comment type="catalytic activity">
    <reaction evidence="12">
        <text>ADP-D-ribose + H2O = D-ribose 5-phosphate + AMP + 2 H(+)</text>
        <dbReference type="Rhea" id="RHEA:10412"/>
        <dbReference type="ChEBI" id="CHEBI:15377"/>
        <dbReference type="ChEBI" id="CHEBI:15378"/>
        <dbReference type="ChEBI" id="CHEBI:57967"/>
        <dbReference type="ChEBI" id="CHEBI:78346"/>
        <dbReference type="ChEBI" id="CHEBI:456215"/>
        <dbReference type="EC" id="3.6.1.13"/>
    </reaction>
</comment>
<evidence type="ECO:0000256" key="6">
    <source>
        <dbReference type="ARBA" id="ARBA00022801"/>
    </source>
</evidence>
<dbReference type="Gene3D" id="3.90.79.10">
    <property type="entry name" value="Nucleoside Triphosphate Pyrophosphohydrolase"/>
    <property type="match status" value="1"/>
</dbReference>
<name>A0ABN1L2A5_9GAMM</name>
<dbReference type="InterPro" id="IPR000086">
    <property type="entry name" value="NUDIX_hydrolase_dom"/>
</dbReference>
<protein>
    <recommendedName>
        <fullName evidence="4">ADP-ribose pyrophosphatase</fullName>
        <ecNumber evidence="3">3.6.1.13</ecNumber>
    </recommendedName>
    <alternativeName>
        <fullName evidence="9">ADP-ribose diphosphatase</fullName>
    </alternativeName>
    <alternativeName>
        <fullName evidence="11">ADP-ribose phosphohydrolase</fullName>
    </alternativeName>
    <alternativeName>
        <fullName evidence="10">Adenosine diphosphoribose pyrophosphatase</fullName>
    </alternativeName>
</protein>
<dbReference type="EC" id="3.6.1.13" evidence="3"/>
<evidence type="ECO:0000256" key="3">
    <source>
        <dbReference type="ARBA" id="ARBA00012453"/>
    </source>
</evidence>
<evidence type="ECO:0000256" key="8">
    <source>
        <dbReference type="ARBA" id="ARBA00025164"/>
    </source>
</evidence>
<comment type="function">
    <text evidence="8">Acts on ADP-mannose and ADP-glucose as well as ADP-ribose. Prevents glycogen biosynthesis. The reaction catalyzed by this enzyme is a limiting step of the gluconeogenic process.</text>
</comment>
<evidence type="ECO:0000313" key="15">
    <source>
        <dbReference type="Proteomes" id="UP001500021"/>
    </source>
</evidence>
<sequence length="211" mass="23681">MTKSISPISRLLRFTENDVKVSAINTKYQGFFKLNEYQLSHQLFSGETSELITREVFERGDAVVVVAYDKEADMVLLIEQFRPGALRSGEQPWMLEFIAGMFSANESPVNVAMREAQEEAGLHLSVNDLTPIMKYLSSPGGMSECIHLYLADINVSQINIDKTYGLANEHEDIILHLISREQALTLLSQGKITNAATIIGLQWLAINYKQL</sequence>
<keyword evidence="15" id="KW-1185">Reference proteome</keyword>
<comment type="similarity">
    <text evidence="2">Belongs to the Nudix hydrolase family. NudF subfamily.</text>
</comment>
<evidence type="ECO:0000259" key="13">
    <source>
        <dbReference type="PROSITE" id="PS51462"/>
    </source>
</evidence>
<dbReference type="PANTHER" id="PTHR11839">
    <property type="entry name" value="UDP/ADP-SUGAR PYROPHOSPHATASE"/>
    <property type="match status" value="1"/>
</dbReference>
<evidence type="ECO:0000256" key="11">
    <source>
        <dbReference type="ARBA" id="ARBA00033056"/>
    </source>
</evidence>
<feature type="domain" description="Nudix hydrolase" evidence="13">
    <location>
        <begin position="58"/>
        <end position="200"/>
    </location>
</feature>
<evidence type="ECO:0000256" key="10">
    <source>
        <dbReference type="ARBA" id="ARBA00030308"/>
    </source>
</evidence>
<keyword evidence="7" id="KW-0460">Magnesium</keyword>
<dbReference type="Proteomes" id="UP001500021">
    <property type="component" value="Unassembled WGS sequence"/>
</dbReference>
<dbReference type="PANTHER" id="PTHR11839:SF5">
    <property type="entry name" value="ADP-RIBOSE PYROPHOSPHATASE"/>
    <property type="match status" value="1"/>
</dbReference>
<gene>
    <name evidence="14" type="primary">nudF</name>
    <name evidence="14" type="ORF">GCM10009111_01390</name>
</gene>
<dbReference type="PROSITE" id="PS00893">
    <property type="entry name" value="NUDIX_BOX"/>
    <property type="match status" value="1"/>
</dbReference>
<evidence type="ECO:0000256" key="9">
    <source>
        <dbReference type="ARBA" id="ARBA00030162"/>
    </source>
</evidence>
<evidence type="ECO:0000256" key="7">
    <source>
        <dbReference type="ARBA" id="ARBA00022842"/>
    </source>
</evidence>
<evidence type="ECO:0000313" key="14">
    <source>
        <dbReference type="EMBL" id="GAA0810450.1"/>
    </source>
</evidence>
<evidence type="ECO:0000256" key="2">
    <source>
        <dbReference type="ARBA" id="ARBA00007482"/>
    </source>
</evidence>
<reference evidence="14 15" key="1">
    <citation type="journal article" date="2019" name="Int. J. Syst. Evol. Microbiol.">
        <title>The Global Catalogue of Microorganisms (GCM) 10K type strain sequencing project: providing services to taxonomists for standard genome sequencing and annotation.</title>
        <authorList>
            <consortium name="The Broad Institute Genomics Platform"/>
            <consortium name="The Broad Institute Genome Sequencing Center for Infectious Disease"/>
            <person name="Wu L."/>
            <person name="Ma J."/>
        </authorList>
    </citation>
    <scope>NUCLEOTIDE SEQUENCE [LARGE SCALE GENOMIC DNA]</scope>
    <source>
        <strain evidence="14 15">JCM 15608</strain>
    </source>
</reference>
<dbReference type="PROSITE" id="PS51462">
    <property type="entry name" value="NUDIX"/>
    <property type="match status" value="1"/>
</dbReference>